<dbReference type="EMBL" id="FNDE01000068">
    <property type="protein sequence ID" value="SDH81702.1"/>
    <property type="molecule type" value="Genomic_DNA"/>
</dbReference>
<name>A0A1G8FHY5_ANETH</name>
<evidence type="ECO:0000313" key="2">
    <source>
        <dbReference type="Proteomes" id="UP000198956"/>
    </source>
</evidence>
<reference evidence="1 2" key="1">
    <citation type="submission" date="2016-10" db="EMBL/GenBank/DDBJ databases">
        <authorList>
            <person name="de Groot N.N."/>
        </authorList>
    </citation>
    <scope>NUCLEOTIDE SEQUENCE [LARGE SCALE GENOMIC DNA]</scope>
    <source>
        <strain evidence="1 2">L 420-91</strain>
    </source>
</reference>
<sequence>MTLTNFLKQHPHFEEDVNDFNFQILFLKIS</sequence>
<evidence type="ECO:0000313" key="1">
    <source>
        <dbReference type="EMBL" id="SDH81702.1"/>
    </source>
</evidence>
<organism evidence="1 2">
    <name type="scientific">Aneurinibacillus thermoaerophilus</name>
    <dbReference type="NCBI Taxonomy" id="143495"/>
    <lineage>
        <taxon>Bacteria</taxon>
        <taxon>Bacillati</taxon>
        <taxon>Bacillota</taxon>
        <taxon>Bacilli</taxon>
        <taxon>Bacillales</taxon>
        <taxon>Paenibacillaceae</taxon>
        <taxon>Aneurinibacillus group</taxon>
        <taxon>Aneurinibacillus</taxon>
    </lineage>
</organism>
<dbReference type="Proteomes" id="UP000198956">
    <property type="component" value="Unassembled WGS sequence"/>
</dbReference>
<dbReference type="AlphaFoldDB" id="A0A1G8FHY5"/>
<accession>A0A1G8FHY5</accession>
<protein>
    <submittedName>
        <fullName evidence="1">Uncharacterized protein</fullName>
    </submittedName>
</protein>
<proteinExistence type="predicted"/>
<gene>
    <name evidence="1" type="ORF">SAMN04489735_10684</name>
</gene>